<name>A0A918NMI8_9ACTN</name>
<keyword evidence="1" id="KW-1133">Transmembrane helix</keyword>
<reference evidence="2" key="1">
    <citation type="journal article" date="2014" name="Int. J. Syst. Evol. Microbiol.">
        <title>Complete genome sequence of Corynebacterium casei LMG S-19264T (=DSM 44701T), isolated from a smear-ripened cheese.</title>
        <authorList>
            <consortium name="US DOE Joint Genome Institute (JGI-PGF)"/>
            <person name="Walter F."/>
            <person name="Albersmeier A."/>
            <person name="Kalinowski J."/>
            <person name="Ruckert C."/>
        </authorList>
    </citation>
    <scope>NUCLEOTIDE SEQUENCE</scope>
    <source>
        <strain evidence="2">JCM 4956</strain>
    </source>
</reference>
<dbReference type="AlphaFoldDB" id="A0A918NMI8"/>
<dbReference type="Proteomes" id="UP000645555">
    <property type="component" value="Unassembled WGS sequence"/>
</dbReference>
<dbReference type="RefSeq" id="WP_190038366.1">
    <property type="nucleotide sequence ID" value="NZ_BMWD01000023.1"/>
</dbReference>
<feature type="transmembrane region" description="Helical" evidence="1">
    <location>
        <begin position="65"/>
        <end position="87"/>
    </location>
</feature>
<organism evidence="2 3">
    <name type="scientific">Streptomyces fructofermentans</name>
    <dbReference type="NCBI Taxonomy" id="152141"/>
    <lineage>
        <taxon>Bacteria</taxon>
        <taxon>Bacillati</taxon>
        <taxon>Actinomycetota</taxon>
        <taxon>Actinomycetes</taxon>
        <taxon>Kitasatosporales</taxon>
        <taxon>Streptomycetaceae</taxon>
        <taxon>Streptomyces</taxon>
    </lineage>
</organism>
<evidence type="ECO:0000256" key="1">
    <source>
        <dbReference type="SAM" id="Phobius"/>
    </source>
</evidence>
<proteinExistence type="predicted"/>
<comment type="caution">
    <text evidence="2">The sequence shown here is derived from an EMBL/GenBank/DDBJ whole genome shotgun (WGS) entry which is preliminary data.</text>
</comment>
<feature type="transmembrane region" description="Helical" evidence="1">
    <location>
        <begin position="93"/>
        <end position="112"/>
    </location>
</feature>
<evidence type="ECO:0000313" key="3">
    <source>
        <dbReference type="Proteomes" id="UP000645555"/>
    </source>
</evidence>
<accession>A0A918NMI8</accession>
<evidence type="ECO:0000313" key="2">
    <source>
        <dbReference type="EMBL" id="GGX81214.1"/>
    </source>
</evidence>
<reference evidence="2" key="2">
    <citation type="submission" date="2020-09" db="EMBL/GenBank/DDBJ databases">
        <authorList>
            <person name="Sun Q."/>
            <person name="Ohkuma M."/>
        </authorList>
    </citation>
    <scope>NUCLEOTIDE SEQUENCE</scope>
    <source>
        <strain evidence="2">JCM 4956</strain>
    </source>
</reference>
<keyword evidence="3" id="KW-1185">Reference proteome</keyword>
<keyword evidence="1" id="KW-0812">Transmembrane</keyword>
<protein>
    <submittedName>
        <fullName evidence="2">Uncharacterized protein</fullName>
    </submittedName>
</protein>
<dbReference type="EMBL" id="BMWD01000023">
    <property type="protein sequence ID" value="GGX81214.1"/>
    <property type="molecule type" value="Genomic_DNA"/>
</dbReference>
<gene>
    <name evidence="2" type="ORF">GCM10010515_56020</name>
</gene>
<sequence>MPGQDTQLSYEEGELVVDGSAAAAAGTGGGDGPQLFALRVEVEKIITEAQIGARRAQRRAKLWHAVYLSLGFPAAVLAGISGAAGLASEGARVPAAVLALLSAGFAAGSTFLRSDARHMTNLRRRYAWQSLETRARLALAYDAYEGPVQLHAALVGLHELRAAVPSSALVFAEQQGPHQLPATGATSAVIQLTTPPPGPEA</sequence>
<keyword evidence="1" id="KW-0472">Membrane</keyword>